<dbReference type="GO" id="GO:0005506">
    <property type="term" value="F:iron ion binding"/>
    <property type="evidence" value="ECO:0007669"/>
    <property type="project" value="InterPro"/>
</dbReference>
<dbReference type="GO" id="GO:0016705">
    <property type="term" value="F:oxidoreductase activity, acting on paired donors, with incorporation or reduction of molecular oxygen"/>
    <property type="evidence" value="ECO:0007669"/>
    <property type="project" value="InterPro"/>
</dbReference>
<evidence type="ECO:0000256" key="4">
    <source>
        <dbReference type="ARBA" id="ARBA00023004"/>
    </source>
</evidence>
<dbReference type="PANTHER" id="PTHR24291:SF130">
    <property type="entry name" value="CYTOCHROME P450 FAMILY"/>
    <property type="match status" value="1"/>
</dbReference>
<keyword evidence="4" id="KW-0408">Iron</keyword>
<dbReference type="InterPro" id="IPR002401">
    <property type="entry name" value="Cyt_P450_E_grp-I"/>
</dbReference>
<dbReference type="InterPro" id="IPR036396">
    <property type="entry name" value="Cyt_P450_sf"/>
</dbReference>
<reference evidence="6" key="1">
    <citation type="submission" date="2023-10" db="EMBL/GenBank/DDBJ databases">
        <title>Genome assembly of Pristionchus species.</title>
        <authorList>
            <person name="Yoshida K."/>
            <person name="Sommer R.J."/>
        </authorList>
    </citation>
    <scope>NUCLEOTIDE SEQUENCE</scope>
    <source>
        <strain evidence="6">RS5133</strain>
    </source>
</reference>
<keyword evidence="5" id="KW-0560">Oxidoreductase</keyword>
<dbReference type="PRINTS" id="PR00463">
    <property type="entry name" value="EP450I"/>
</dbReference>
<proteinExistence type="inferred from homology"/>
<evidence type="ECO:0000256" key="3">
    <source>
        <dbReference type="ARBA" id="ARBA00022617"/>
    </source>
</evidence>
<keyword evidence="3" id="KW-0349">Heme</keyword>
<gene>
    <name evidence="6" type="ORF">PFISCL1PPCAC_12801</name>
</gene>
<name>A0AAV5VUS0_9BILA</name>
<dbReference type="SUPFAM" id="SSF48264">
    <property type="entry name" value="Cytochrome P450"/>
    <property type="match status" value="1"/>
</dbReference>
<dbReference type="AlphaFoldDB" id="A0AAV5VUS0"/>
<evidence type="ECO:0000313" key="7">
    <source>
        <dbReference type="Proteomes" id="UP001432322"/>
    </source>
</evidence>
<dbReference type="Proteomes" id="UP001432322">
    <property type="component" value="Unassembled WGS sequence"/>
</dbReference>
<evidence type="ECO:0000256" key="1">
    <source>
        <dbReference type="ARBA" id="ARBA00001971"/>
    </source>
</evidence>
<evidence type="ECO:0000256" key="2">
    <source>
        <dbReference type="ARBA" id="ARBA00010617"/>
    </source>
</evidence>
<comment type="caution">
    <text evidence="6">The sequence shown here is derived from an EMBL/GenBank/DDBJ whole genome shotgun (WGS) entry which is preliminary data.</text>
</comment>
<evidence type="ECO:0000256" key="5">
    <source>
        <dbReference type="ARBA" id="ARBA00023033"/>
    </source>
</evidence>
<comment type="similarity">
    <text evidence="2">Belongs to the cytochrome P450 family.</text>
</comment>
<keyword evidence="5" id="KW-0503">Monooxygenase</keyword>
<organism evidence="6 7">
    <name type="scientific">Pristionchus fissidentatus</name>
    <dbReference type="NCBI Taxonomy" id="1538716"/>
    <lineage>
        <taxon>Eukaryota</taxon>
        <taxon>Metazoa</taxon>
        <taxon>Ecdysozoa</taxon>
        <taxon>Nematoda</taxon>
        <taxon>Chromadorea</taxon>
        <taxon>Rhabditida</taxon>
        <taxon>Rhabditina</taxon>
        <taxon>Diplogasteromorpha</taxon>
        <taxon>Diplogasteroidea</taxon>
        <taxon>Neodiplogasteridae</taxon>
        <taxon>Pristionchus</taxon>
    </lineage>
</organism>
<dbReference type="InterPro" id="IPR001128">
    <property type="entry name" value="Cyt_P450"/>
</dbReference>
<dbReference type="GO" id="GO:0004497">
    <property type="term" value="F:monooxygenase activity"/>
    <property type="evidence" value="ECO:0007669"/>
    <property type="project" value="UniProtKB-KW"/>
</dbReference>
<evidence type="ECO:0000313" key="6">
    <source>
        <dbReference type="EMBL" id="GMT21504.1"/>
    </source>
</evidence>
<accession>A0AAV5VUS0</accession>
<dbReference type="InterPro" id="IPR050196">
    <property type="entry name" value="Cytochrome_P450_Monoox"/>
</dbReference>
<dbReference type="Pfam" id="PF00067">
    <property type="entry name" value="p450"/>
    <property type="match status" value="1"/>
</dbReference>
<keyword evidence="7" id="KW-1185">Reference proteome</keyword>
<dbReference type="Gene3D" id="1.10.630.10">
    <property type="entry name" value="Cytochrome P450"/>
    <property type="match status" value="1"/>
</dbReference>
<feature type="non-terminal residue" evidence="6">
    <location>
        <position position="189"/>
    </location>
</feature>
<keyword evidence="3" id="KW-0479">Metal-binding</keyword>
<dbReference type="PANTHER" id="PTHR24291">
    <property type="entry name" value="CYTOCHROME P450 FAMILY 4"/>
    <property type="match status" value="1"/>
</dbReference>
<sequence length="189" mass="22114">MGKVLDSQQQPDQPYVTAIVKLMNLGTAIAMKPYLWPHFMRPVVGRKREWRELLESAKLLQVIFERAQSLAKGEVEPEKRAFLDLLLEEKQRQNLDDEDIREEVDTFMFEGHDTTSAGLGWAVWCFACHPEIQQRAFEEVAKVFSADQDRDLTRDDMGKLIYLERCIKESMRLFPPVPFVTRQLHSDFR</sequence>
<evidence type="ECO:0008006" key="8">
    <source>
        <dbReference type="Google" id="ProtNLM"/>
    </source>
</evidence>
<dbReference type="GO" id="GO:0020037">
    <property type="term" value="F:heme binding"/>
    <property type="evidence" value="ECO:0007669"/>
    <property type="project" value="InterPro"/>
</dbReference>
<protein>
    <recommendedName>
        <fullName evidence="8">Cytochrome P450</fullName>
    </recommendedName>
</protein>
<dbReference type="EMBL" id="BTSY01000004">
    <property type="protein sequence ID" value="GMT21504.1"/>
    <property type="molecule type" value="Genomic_DNA"/>
</dbReference>
<comment type="cofactor">
    <cofactor evidence="1">
        <name>heme</name>
        <dbReference type="ChEBI" id="CHEBI:30413"/>
    </cofactor>
</comment>